<protein>
    <recommendedName>
        <fullName evidence="6">Proteasome maturation factor UMP1</fullName>
    </recommendedName>
</protein>
<dbReference type="STRING" id="50376.A0A517LFG9"/>
<evidence type="ECO:0008006" key="6">
    <source>
        <dbReference type="Google" id="ProtNLM"/>
    </source>
</evidence>
<feature type="region of interest" description="Disordered" evidence="3">
    <location>
        <begin position="1"/>
        <end position="87"/>
    </location>
</feature>
<dbReference type="Proteomes" id="UP000316270">
    <property type="component" value="Chromosome 11"/>
</dbReference>
<keyword evidence="1" id="KW-0143">Chaperone</keyword>
<sequence>MPAKPAQEDDVHSKHGNYTPHPQPRLYTRPISNKHQQQQSLRIVPSKATASTTSQHAGAPSAPGIHDTLRANNGLTNPLVSSTTGSAQAHQLQSSHPLEQRLTAWRSTQDALKMQLLRRQFGIAEPVRRGMELKIAREGEWRPRMLGYGASVSSDILAGRDQEVGWEDVFVGDELRDVPDFHTEMEGRLKMNW</sequence>
<keyword evidence="5" id="KW-1185">Reference proteome</keyword>
<dbReference type="InterPro" id="IPR008012">
    <property type="entry name" value="Ump1"/>
</dbReference>
<accession>A0A517LFG9</accession>
<feature type="compositionally biased region" description="Polar residues" evidence="3">
    <location>
        <begin position="70"/>
        <end position="87"/>
    </location>
</feature>
<dbReference type="OrthoDB" id="15001at2759"/>
<evidence type="ECO:0000313" key="5">
    <source>
        <dbReference type="Proteomes" id="UP000316270"/>
    </source>
</evidence>
<dbReference type="GO" id="GO:0005737">
    <property type="term" value="C:cytoplasm"/>
    <property type="evidence" value="ECO:0007669"/>
    <property type="project" value="TreeGrafter"/>
</dbReference>
<feature type="compositionally biased region" description="Basic and acidic residues" evidence="3">
    <location>
        <begin position="1"/>
        <end position="13"/>
    </location>
</feature>
<dbReference type="GO" id="GO:0043248">
    <property type="term" value="P:proteasome assembly"/>
    <property type="evidence" value="ECO:0007669"/>
    <property type="project" value="InterPro"/>
</dbReference>
<dbReference type="AlphaFoldDB" id="A0A517LFG9"/>
<evidence type="ECO:0000256" key="3">
    <source>
        <dbReference type="SAM" id="MobiDB-lite"/>
    </source>
</evidence>
<dbReference type="PANTHER" id="PTHR12828">
    <property type="entry name" value="PROTEASOME MATURATION PROTEIN UMP1"/>
    <property type="match status" value="1"/>
</dbReference>
<proteinExistence type="inferred from homology"/>
<evidence type="ECO:0000256" key="2">
    <source>
        <dbReference type="ARBA" id="ARBA00043974"/>
    </source>
</evidence>
<dbReference type="Pfam" id="PF05348">
    <property type="entry name" value="UMP1"/>
    <property type="match status" value="1"/>
</dbReference>
<gene>
    <name evidence="4" type="ORF">FKW77_005457</name>
</gene>
<dbReference type="PANTHER" id="PTHR12828:SF3">
    <property type="entry name" value="PROTEASOME MATURATION PROTEIN"/>
    <property type="match status" value="1"/>
</dbReference>
<dbReference type="EMBL" id="CP042195">
    <property type="protein sequence ID" value="QDS74384.1"/>
    <property type="molecule type" value="Genomic_DNA"/>
</dbReference>
<evidence type="ECO:0000256" key="1">
    <source>
        <dbReference type="ARBA" id="ARBA00023186"/>
    </source>
</evidence>
<dbReference type="GO" id="GO:0005634">
    <property type="term" value="C:nucleus"/>
    <property type="evidence" value="ECO:0007669"/>
    <property type="project" value="TreeGrafter"/>
</dbReference>
<reference evidence="4 5" key="1">
    <citation type="submission" date="2019-07" db="EMBL/GenBank/DDBJ databases">
        <title>Finished genome of Venturia effusa.</title>
        <authorList>
            <person name="Young C.A."/>
            <person name="Cox M.P."/>
            <person name="Ganley A.R.D."/>
            <person name="David W.J."/>
        </authorList>
    </citation>
    <scope>NUCLEOTIDE SEQUENCE [LARGE SCALE GENOMIC DNA]</scope>
    <source>
        <strain evidence="5">albino</strain>
    </source>
</reference>
<comment type="similarity">
    <text evidence="2">Belongs to the POMP/UMP1 family.</text>
</comment>
<name>A0A517LFG9_9PEZI</name>
<feature type="compositionally biased region" description="Polar residues" evidence="3">
    <location>
        <begin position="30"/>
        <end position="41"/>
    </location>
</feature>
<evidence type="ECO:0000313" key="4">
    <source>
        <dbReference type="EMBL" id="QDS74384.1"/>
    </source>
</evidence>
<organism evidence="4 5">
    <name type="scientific">Venturia effusa</name>
    <dbReference type="NCBI Taxonomy" id="50376"/>
    <lineage>
        <taxon>Eukaryota</taxon>
        <taxon>Fungi</taxon>
        <taxon>Dikarya</taxon>
        <taxon>Ascomycota</taxon>
        <taxon>Pezizomycotina</taxon>
        <taxon>Dothideomycetes</taxon>
        <taxon>Pleosporomycetidae</taxon>
        <taxon>Venturiales</taxon>
        <taxon>Venturiaceae</taxon>
        <taxon>Venturia</taxon>
    </lineage>
</organism>